<feature type="non-terminal residue" evidence="2">
    <location>
        <position position="86"/>
    </location>
</feature>
<dbReference type="EMBL" id="UOFU01000240">
    <property type="protein sequence ID" value="VAX01765.1"/>
    <property type="molecule type" value="Genomic_DNA"/>
</dbReference>
<dbReference type="InterPro" id="IPR002525">
    <property type="entry name" value="Transp_IS110-like_N"/>
</dbReference>
<evidence type="ECO:0000313" key="2">
    <source>
        <dbReference type="EMBL" id="VAX01765.1"/>
    </source>
</evidence>
<accession>A0A3B1B652</accession>
<dbReference type="Pfam" id="PF01548">
    <property type="entry name" value="DEDD_Tnp_IS110"/>
    <property type="match status" value="1"/>
</dbReference>
<evidence type="ECO:0000259" key="1">
    <source>
        <dbReference type="Pfam" id="PF01548"/>
    </source>
</evidence>
<dbReference type="GO" id="GO:0006313">
    <property type="term" value="P:DNA transposition"/>
    <property type="evidence" value="ECO:0007669"/>
    <property type="project" value="InterPro"/>
</dbReference>
<dbReference type="GO" id="GO:0003677">
    <property type="term" value="F:DNA binding"/>
    <property type="evidence" value="ECO:0007669"/>
    <property type="project" value="InterPro"/>
</dbReference>
<dbReference type="AlphaFoldDB" id="A0A3B1B652"/>
<name>A0A3B1B652_9ZZZZ</name>
<dbReference type="PANTHER" id="PTHR33055">
    <property type="entry name" value="TRANSPOSASE FOR INSERTION SEQUENCE ELEMENT IS1111A"/>
    <property type="match status" value="1"/>
</dbReference>
<feature type="domain" description="Transposase IS110-like N-terminal" evidence="1">
    <location>
        <begin position="4"/>
        <end position="86"/>
    </location>
</feature>
<sequence>MNVAGIDVGAKQLHVVVIKNDKVLAPLVFGNHPEGFRRIHSLLRQQKVRRVVLEATGIYHLDLALALQQQASLEVMVLNPKAAKHY</sequence>
<organism evidence="2">
    <name type="scientific">hydrothermal vent metagenome</name>
    <dbReference type="NCBI Taxonomy" id="652676"/>
    <lineage>
        <taxon>unclassified sequences</taxon>
        <taxon>metagenomes</taxon>
        <taxon>ecological metagenomes</taxon>
    </lineage>
</organism>
<reference evidence="2" key="1">
    <citation type="submission" date="2018-06" db="EMBL/GenBank/DDBJ databases">
        <authorList>
            <person name="Zhirakovskaya E."/>
        </authorList>
    </citation>
    <scope>NUCLEOTIDE SEQUENCE</scope>
</reference>
<proteinExistence type="predicted"/>
<protein>
    <recommendedName>
        <fullName evidence="1">Transposase IS110-like N-terminal domain-containing protein</fullName>
    </recommendedName>
</protein>
<gene>
    <name evidence="2" type="ORF">MNBD_GAMMA20-2276</name>
</gene>
<dbReference type="InterPro" id="IPR047650">
    <property type="entry name" value="Transpos_IS110"/>
</dbReference>
<dbReference type="GO" id="GO:0004803">
    <property type="term" value="F:transposase activity"/>
    <property type="evidence" value="ECO:0007669"/>
    <property type="project" value="InterPro"/>
</dbReference>